<comment type="caution">
    <text evidence="2">The sequence shown here is derived from an EMBL/GenBank/DDBJ whole genome shotgun (WGS) entry which is preliminary data.</text>
</comment>
<name>A0AAV9Q6B7_9PEZI</name>
<dbReference type="InterPro" id="IPR046580">
    <property type="entry name" value="DUF6640"/>
</dbReference>
<evidence type="ECO:0000313" key="2">
    <source>
        <dbReference type="EMBL" id="KAK5535094.1"/>
    </source>
</evidence>
<organism evidence="2 3">
    <name type="scientific">Vermiconidia calcicola</name>
    <dbReference type="NCBI Taxonomy" id="1690605"/>
    <lineage>
        <taxon>Eukaryota</taxon>
        <taxon>Fungi</taxon>
        <taxon>Dikarya</taxon>
        <taxon>Ascomycota</taxon>
        <taxon>Pezizomycotina</taxon>
        <taxon>Dothideomycetes</taxon>
        <taxon>Dothideomycetidae</taxon>
        <taxon>Mycosphaerellales</taxon>
        <taxon>Extremaceae</taxon>
        <taxon>Vermiconidia</taxon>
    </lineage>
</organism>
<evidence type="ECO:0000313" key="3">
    <source>
        <dbReference type="Proteomes" id="UP001345827"/>
    </source>
</evidence>
<feature type="transmembrane region" description="Helical" evidence="1">
    <location>
        <begin position="137"/>
        <end position="155"/>
    </location>
</feature>
<sequence>MPIAPLTPGRIFLTLVACTLGPGCFLADWSASHVFNPRWPPHAKFHNGQTMAMGAALSLATLYYTWRGYGHGRGRGRDDLPDLQEDATARLDLELQRESIKTATLFGSLYWVTAMAAWFFPGALAVDPEFGTGFPQFPLFSGMLGLAWIGGWLEIRRLSRLSKATQTQTHKGNRS</sequence>
<keyword evidence="3" id="KW-1185">Reference proteome</keyword>
<keyword evidence="1" id="KW-1133">Transmembrane helix</keyword>
<dbReference type="Pfam" id="PF20345">
    <property type="entry name" value="DUF6640"/>
    <property type="match status" value="1"/>
</dbReference>
<keyword evidence="1" id="KW-0812">Transmembrane</keyword>
<dbReference type="AlphaFoldDB" id="A0AAV9Q6B7"/>
<protein>
    <recommendedName>
        <fullName evidence="4">Acetyltransferase</fullName>
    </recommendedName>
</protein>
<accession>A0AAV9Q6B7</accession>
<dbReference type="Proteomes" id="UP001345827">
    <property type="component" value="Unassembled WGS sequence"/>
</dbReference>
<reference evidence="2 3" key="1">
    <citation type="submission" date="2023-06" db="EMBL/GenBank/DDBJ databases">
        <title>Black Yeasts Isolated from many extreme environments.</title>
        <authorList>
            <person name="Coleine C."/>
            <person name="Stajich J.E."/>
            <person name="Selbmann L."/>
        </authorList>
    </citation>
    <scope>NUCLEOTIDE SEQUENCE [LARGE SCALE GENOMIC DNA]</scope>
    <source>
        <strain evidence="2 3">CCFEE 5887</strain>
    </source>
</reference>
<feature type="transmembrane region" description="Helical" evidence="1">
    <location>
        <begin position="50"/>
        <end position="66"/>
    </location>
</feature>
<feature type="transmembrane region" description="Helical" evidence="1">
    <location>
        <begin position="103"/>
        <end position="125"/>
    </location>
</feature>
<dbReference type="EMBL" id="JAXLQG010000010">
    <property type="protein sequence ID" value="KAK5535094.1"/>
    <property type="molecule type" value="Genomic_DNA"/>
</dbReference>
<keyword evidence="1" id="KW-0472">Membrane</keyword>
<gene>
    <name evidence="2" type="ORF">LTR25_006102</name>
</gene>
<evidence type="ECO:0000256" key="1">
    <source>
        <dbReference type="SAM" id="Phobius"/>
    </source>
</evidence>
<proteinExistence type="predicted"/>
<evidence type="ECO:0008006" key="4">
    <source>
        <dbReference type="Google" id="ProtNLM"/>
    </source>
</evidence>